<dbReference type="Proteomes" id="UP000295277">
    <property type="component" value="Unassembled WGS sequence"/>
</dbReference>
<reference evidence="1 2" key="1">
    <citation type="submission" date="2019-03" db="EMBL/GenBank/DDBJ databases">
        <title>Genomic Encyclopedia of Type Strains, Phase IV (KMG-IV): sequencing the most valuable type-strain genomes for metagenomic binning, comparative biology and taxonomic classification.</title>
        <authorList>
            <person name="Goeker M."/>
        </authorList>
    </citation>
    <scope>NUCLEOTIDE SEQUENCE [LARGE SCALE GENOMIC DNA]</scope>
    <source>
        <strain evidence="1 2">DSM 21153</strain>
    </source>
</reference>
<proteinExistence type="predicted"/>
<evidence type="ECO:0000313" key="1">
    <source>
        <dbReference type="EMBL" id="TCM82638.1"/>
    </source>
</evidence>
<accession>A0A4R1YSN2</accession>
<dbReference type="RefSeq" id="WP_424511183.1">
    <property type="nucleotide sequence ID" value="NZ_SLVM01000015.1"/>
</dbReference>
<dbReference type="AlphaFoldDB" id="A0A4R1YSN2"/>
<protein>
    <submittedName>
        <fullName evidence="1">Uncharacterized protein</fullName>
    </submittedName>
</protein>
<dbReference type="EMBL" id="SLVM01000015">
    <property type="protein sequence ID" value="TCM82638.1"/>
    <property type="molecule type" value="Genomic_DNA"/>
</dbReference>
<keyword evidence="2" id="KW-1185">Reference proteome</keyword>
<organism evidence="1 2">
    <name type="scientific">Rhodovulum steppense</name>
    <dbReference type="NCBI Taxonomy" id="540251"/>
    <lineage>
        <taxon>Bacteria</taxon>
        <taxon>Pseudomonadati</taxon>
        <taxon>Pseudomonadota</taxon>
        <taxon>Alphaproteobacteria</taxon>
        <taxon>Rhodobacterales</taxon>
        <taxon>Paracoccaceae</taxon>
        <taxon>Rhodovulum</taxon>
    </lineage>
</organism>
<name>A0A4R1YSN2_9RHOB</name>
<feature type="non-terminal residue" evidence="1">
    <location>
        <position position="1"/>
    </location>
</feature>
<sequence length="76" mass="8035">RGARDAGESVRTRMMVSAYAARLRLTLASVPTDRGSELEAAIEALGLIALKGKVVIRIALLNRFSALGTSEIIPVA</sequence>
<comment type="caution">
    <text evidence="1">The sequence shown here is derived from an EMBL/GenBank/DDBJ whole genome shotgun (WGS) entry which is preliminary data.</text>
</comment>
<gene>
    <name evidence="1" type="ORF">EV216_1151</name>
</gene>
<evidence type="ECO:0000313" key="2">
    <source>
        <dbReference type="Proteomes" id="UP000295277"/>
    </source>
</evidence>